<name>A0A438DEW3_VITVI</name>
<evidence type="ECO:0000259" key="2">
    <source>
        <dbReference type="Pfam" id="PF07727"/>
    </source>
</evidence>
<dbReference type="Pfam" id="PF07727">
    <property type="entry name" value="RVT_2"/>
    <property type="match status" value="1"/>
</dbReference>
<proteinExistence type="predicted"/>
<accession>A0A438DEW3</accession>
<evidence type="ECO:0000313" key="5">
    <source>
        <dbReference type="Proteomes" id="UP000288805"/>
    </source>
</evidence>
<dbReference type="PANTHER" id="PTHR11439">
    <property type="entry name" value="GAG-POL-RELATED RETROTRANSPOSON"/>
    <property type="match status" value="1"/>
</dbReference>
<dbReference type="InterPro" id="IPR057670">
    <property type="entry name" value="SH3_retrovirus"/>
</dbReference>
<dbReference type="EMBL" id="QGNW01001661">
    <property type="protein sequence ID" value="RVW33978.1"/>
    <property type="molecule type" value="Genomic_DNA"/>
</dbReference>
<reference evidence="4 5" key="1">
    <citation type="journal article" date="2018" name="PLoS Genet.">
        <title>Population sequencing reveals clonal diversity and ancestral inbreeding in the grapevine cultivar Chardonnay.</title>
        <authorList>
            <person name="Roach M.J."/>
            <person name="Johnson D.L."/>
            <person name="Bohlmann J."/>
            <person name="van Vuuren H.J."/>
            <person name="Jones S.J."/>
            <person name="Pretorius I.S."/>
            <person name="Schmidt S.A."/>
            <person name="Borneman A.R."/>
        </authorList>
    </citation>
    <scope>NUCLEOTIDE SEQUENCE [LARGE SCALE GENOMIC DNA]</scope>
    <source>
        <strain evidence="5">cv. Chardonnay</strain>
        <tissue evidence="4">Leaf</tissue>
    </source>
</reference>
<dbReference type="InterPro" id="IPR043502">
    <property type="entry name" value="DNA/RNA_pol_sf"/>
</dbReference>
<dbReference type="AlphaFoldDB" id="A0A438DEW3"/>
<dbReference type="InterPro" id="IPR013103">
    <property type="entry name" value="RVT_2"/>
</dbReference>
<feature type="domain" description="Retroviral polymerase SH3-like" evidence="3">
    <location>
        <begin position="55"/>
        <end position="117"/>
    </location>
</feature>
<comment type="caution">
    <text evidence="4">The sequence shown here is derived from an EMBL/GenBank/DDBJ whole genome shotgun (WGS) entry which is preliminary data.</text>
</comment>
<dbReference type="Proteomes" id="UP000288805">
    <property type="component" value="Unassembled WGS sequence"/>
</dbReference>
<protein>
    <submittedName>
        <fullName evidence="4">Retrovirus-related Pol polyprotein from transposon RE1</fullName>
    </submittedName>
</protein>
<feature type="domain" description="Reverse transcriptase Ty1/copia-type" evidence="2">
    <location>
        <begin position="297"/>
        <end position="521"/>
    </location>
</feature>
<sequence length="641" mass="72017">MLHKASLPLKYWSHVFLTAAYLINRLPTPVLKHQTPFESLFQQLPNYDKLRAFGCICFHWLCPYFDHKLDKHSKPCVFIGYSNTHNAYKCLDLSSNRVYISHHVQFIEHQFPFASNTSSIDLDQVISTWSSCSPTFAAIQPSFFVVPTPSETFLHQGSSSTTTRPNQELISSHSPASSNPSIMTSAPFLVCDATPRYDLSSSFLPLSSNSSNTCSPSLSLSPPTQGSNPLPEPSYRIVTHSQNNIHCPKQFPGFKTNFHVTKHPFPTSLEPTTTSQALQDPNWCAAMDDELTALARNHTWVLVPPPSNHNIVGCKLLFRIKRNLDGSISRYKACLVAKGFHQRPRVDYHDTFSPVVKSTTIRVVLSIALSNGYPISQLDVNNAFLHGNLTEDVYMAQPPGYVDQDNPTHVCHLQKALYGLKQAPRAWYTELKTFLLNFGFINSKSDTSLFIYQCPLVMIYFLVYVDDLLVIGNCSQSIRKFVDALAHGFSLKDLGPLSYFLGVEAISTSDGMFLCQHKYLGLTHPDIAFVVNKLAQFMHALTQTHWTAAKRLLCYLKHTIHFGLTFQRPQPLHLQAYSDVTPPLDLLTYFDADWAGDQDSYKFTTAFVLFLGEAEYRAVASTAAEVTWVSHLLSELGITLQ</sequence>
<gene>
    <name evidence="4" type="primary">RE1_2212</name>
    <name evidence="4" type="ORF">CK203_100766</name>
</gene>
<organism evidence="4 5">
    <name type="scientific">Vitis vinifera</name>
    <name type="common">Grape</name>
    <dbReference type="NCBI Taxonomy" id="29760"/>
    <lineage>
        <taxon>Eukaryota</taxon>
        <taxon>Viridiplantae</taxon>
        <taxon>Streptophyta</taxon>
        <taxon>Embryophyta</taxon>
        <taxon>Tracheophyta</taxon>
        <taxon>Spermatophyta</taxon>
        <taxon>Magnoliopsida</taxon>
        <taxon>eudicotyledons</taxon>
        <taxon>Gunneridae</taxon>
        <taxon>Pentapetalae</taxon>
        <taxon>rosids</taxon>
        <taxon>Vitales</taxon>
        <taxon>Vitaceae</taxon>
        <taxon>Viteae</taxon>
        <taxon>Vitis</taxon>
    </lineage>
</organism>
<dbReference type="SUPFAM" id="SSF56672">
    <property type="entry name" value="DNA/RNA polymerases"/>
    <property type="match status" value="1"/>
</dbReference>
<feature type="compositionally biased region" description="Polar residues" evidence="1">
    <location>
        <begin position="155"/>
        <end position="170"/>
    </location>
</feature>
<evidence type="ECO:0000313" key="4">
    <source>
        <dbReference type="EMBL" id="RVW33978.1"/>
    </source>
</evidence>
<evidence type="ECO:0000259" key="3">
    <source>
        <dbReference type="Pfam" id="PF25597"/>
    </source>
</evidence>
<feature type="region of interest" description="Disordered" evidence="1">
    <location>
        <begin position="155"/>
        <end position="179"/>
    </location>
</feature>
<dbReference type="Pfam" id="PF25597">
    <property type="entry name" value="SH3_retrovirus"/>
    <property type="match status" value="1"/>
</dbReference>
<dbReference type="PANTHER" id="PTHR11439:SF463">
    <property type="entry name" value="REVERSE TRANSCRIPTASE TY1_COPIA-TYPE DOMAIN-CONTAINING PROTEIN"/>
    <property type="match status" value="1"/>
</dbReference>
<evidence type="ECO:0000256" key="1">
    <source>
        <dbReference type="SAM" id="MobiDB-lite"/>
    </source>
</evidence>